<dbReference type="GO" id="GO:0055085">
    <property type="term" value="P:transmembrane transport"/>
    <property type="evidence" value="ECO:0007669"/>
    <property type="project" value="InterPro"/>
</dbReference>
<evidence type="ECO:0000256" key="7">
    <source>
        <dbReference type="ARBA" id="ARBA00023136"/>
    </source>
</evidence>
<keyword evidence="5 8" id="KW-0812">Transmembrane</keyword>
<dbReference type="CDD" id="cd06550">
    <property type="entry name" value="TM_ABC_iron-siderophores_like"/>
    <property type="match status" value="1"/>
</dbReference>
<sequence>MSAQTEIILIAMLAAFACALPGVFLVLRKMSMVADAITHTVFLGIVIAFLATENLNSPWLLIGATLMGCFTVWCTESLQRTRLVSEDASIGIVFPLLFSIGLILVNLYGSNVHLDTDSVLLGELAFAPFDRVRVNGADWGAVSMWVLAGICLLNTVVIVAAFKEWKLVTFDALLAAMYGFSPIWMHYLLMTLVSVTVVASFQAVGAILVIGLMIGPAATAYLLTKDLRKMLVLAASIGALSAWLGTEIAFWLDVSIAGAIAGTIGGVFLLTVIATPKSGIIARYRRLKRLRLQYGEETVLFHLLTHEGTAVQAQEAGVGTLYEHLRWKPEFADLICRRLEAGHFVRIHRGMVHLTESGRARAYRVSETLFAE</sequence>
<comment type="caution">
    <text evidence="10">The sequence shown here is derived from an EMBL/GenBank/DDBJ whole genome shotgun (WGS) entry which is preliminary data.</text>
</comment>
<protein>
    <submittedName>
        <fullName evidence="10">Manganese/zinc/iron transport system permease protein</fullName>
    </submittedName>
</protein>
<feature type="transmembrane region" description="Helical" evidence="9">
    <location>
        <begin position="169"/>
        <end position="189"/>
    </location>
</feature>
<comment type="subcellular location">
    <subcellularLocation>
        <location evidence="1 8">Cell membrane</location>
        <topology evidence="1 8">Multi-pass membrane protein</topology>
    </subcellularLocation>
</comment>
<dbReference type="Proteomes" id="UP000591941">
    <property type="component" value="Unassembled WGS sequence"/>
</dbReference>
<evidence type="ECO:0000256" key="1">
    <source>
        <dbReference type="ARBA" id="ARBA00004651"/>
    </source>
</evidence>
<feature type="transmembrane region" description="Helical" evidence="9">
    <location>
        <begin position="6"/>
        <end position="26"/>
    </location>
</feature>
<dbReference type="PANTHER" id="PTHR30477:SF8">
    <property type="entry name" value="METAL TRANSPORT SYSTEM MEMBRANE PROTEIN CT_070-RELATED"/>
    <property type="match status" value="1"/>
</dbReference>
<evidence type="ECO:0000256" key="4">
    <source>
        <dbReference type="ARBA" id="ARBA00022475"/>
    </source>
</evidence>
<keyword evidence="4" id="KW-1003">Cell membrane</keyword>
<evidence type="ECO:0000313" key="11">
    <source>
        <dbReference type="Proteomes" id="UP000591941"/>
    </source>
</evidence>
<evidence type="ECO:0000313" key="10">
    <source>
        <dbReference type="EMBL" id="MBB6478023.1"/>
    </source>
</evidence>
<feature type="transmembrane region" description="Helical" evidence="9">
    <location>
        <begin position="201"/>
        <end position="223"/>
    </location>
</feature>
<gene>
    <name evidence="10" type="ORF">HNR45_001076</name>
</gene>
<dbReference type="GO" id="GO:0043190">
    <property type="term" value="C:ATP-binding cassette (ABC) transporter complex"/>
    <property type="evidence" value="ECO:0007669"/>
    <property type="project" value="InterPro"/>
</dbReference>
<dbReference type="AlphaFoldDB" id="A0A841R2M7"/>
<keyword evidence="11" id="KW-1185">Reference proteome</keyword>
<dbReference type="Pfam" id="PF00950">
    <property type="entry name" value="ABC-3"/>
    <property type="match status" value="1"/>
</dbReference>
<reference evidence="10 11" key="1">
    <citation type="submission" date="2020-08" db="EMBL/GenBank/DDBJ databases">
        <title>Genomic Encyclopedia of Type Strains, Phase IV (KMG-IV): sequencing the most valuable type-strain genomes for metagenomic binning, comparative biology and taxonomic classification.</title>
        <authorList>
            <person name="Goeker M."/>
        </authorList>
    </citation>
    <scope>NUCLEOTIDE SEQUENCE [LARGE SCALE GENOMIC DNA]</scope>
    <source>
        <strain evidence="10 11">DSM 21255</strain>
    </source>
</reference>
<evidence type="ECO:0000256" key="2">
    <source>
        <dbReference type="ARBA" id="ARBA00008034"/>
    </source>
</evidence>
<evidence type="ECO:0000256" key="5">
    <source>
        <dbReference type="ARBA" id="ARBA00022692"/>
    </source>
</evidence>
<dbReference type="GeneID" id="93486342"/>
<keyword evidence="3 8" id="KW-0813">Transport</keyword>
<proteinExistence type="inferred from homology"/>
<organism evidence="10 11">
    <name type="scientific">Negativicoccus succinicivorans</name>
    <dbReference type="NCBI Taxonomy" id="620903"/>
    <lineage>
        <taxon>Bacteria</taxon>
        <taxon>Bacillati</taxon>
        <taxon>Bacillota</taxon>
        <taxon>Negativicutes</taxon>
        <taxon>Veillonellales</taxon>
        <taxon>Veillonellaceae</taxon>
        <taxon>Negativicoccus</taxon>
    </lineage>
</organism>
<dbReference type="GO" id="GO:0010043">
    <property type="term" value="P:response to zinc ion"/>
    <property type="evidence" value="ECO:0007669"/>
    <property type="project" value="TreeGrafter"/>
</dbReference>
<dbReference type="OrthoDB" id="9788905at2"/>
<keyword evidence="7 9" id="KW-0472">Membrane</keyword>
<evidence type="ECO:0000256" key="6">
    <source>
        <dbReference type="ARBA" id="ARBA00022989"/>
    </source>
</evidence>
<dbReference type="EMBL" id="JACHHI010000004">
    <property type="protein sequence ID" value="MBB6478023.1"/>
    <property type="molecule type" value="Genomic_DNA"/>
</dbReference>
<dbReference type="InterPro" id="IPR037294">
    <property type="entry name" value="ABC_BtuC-like"/>
</dbReference>
<dbReference type="PANTHER" id="PTHR30477">
    <property type="entry name" value="ABC-TRANSPORTER METAL-BINDING PROTEIN"/>
    <property type="match status" value="1"/>
</dbReference>
<accession>A0A841R2M7</accession>
<feature type="transmembrane region" description="Helical" evidence="9">
    <location>
        <begin position="230"/>
        <end position="252"/>
    </location>
</feature>
<dbReference type="RefSeq" id="WP_159822235.1">
    <property type="nucleotide sequence ID" value="NZ_CABWNB010000001.1"/>
</dbReference>
<feature type="transmembrane region" description="Helical" evidence="9">
    <location>
        <begin position="33"/>
        <end position="52"/>
    </location>
</feature>
<feature type="transmembrane region" description="Helical" evidence="9">
    <location>
        <begin position="90"/>
        <end position="109"/>
    </location>
</feature>
<comment type="similarity">
    <text evidence="2 8">Belongs to the ABC-3 integral membrane protein family.</text>
</comment>
<feature type="transmembrane region" description="Helical" evidence="9">
    <location>
        <begin position="258"/>
        <end position="282"/>
    </location>
</feature>
<dbReference type="SUPFAM" id="SSF81345">
    <property type="entry name" value="ABC transporter involved in vitamin B12 uptake, BtuC"/>
    <property type="match status" value="1"/>
</dbReference>
<evidence type="ECO:0000256" key="9">
    <source>
        <dbReference type="SAM" id="Phobius"/>
    </source>
</evidence>
<keyword evidence="6 9" id="KW-1133">Transmembrane helix</keyword>
<evidence type="ECO:0000256" key="3">
    <source>
        <dbReference type="ARBA" id="ARBA00022448"/>
    </source>
</evidence>
<evidence type="ECO:0000256" key="8">
    <source>
        <dbReference type="RuleBase" id="RU003943"/>
    </source>
</evidence>
<name>A0A841R2M7_9FIRM</name>
<dbReference type="Gene3D" id="1.10.3470.10">
    <property type="entry name" value="ABC transporter involved in vitamin B12 uptake, BtuC"/>
    <property type="match status" value="1"/>
</dbReference>
<feature type="transmembrane region" description="Helical" evidence="9">
    <location>
        <begin position="142"/>
        <end position="162"/>
    </location>
</feature>
<dbReference type="InterPro" id="IPR001626">
    <property type="entry name" value="ABC_TroCD"/>
</dbReference>